<protein>
    <submittedName>
        <fullName evidence="1">Uncharacterized protein</fullName>
    </submittedName>
</protein>
<dbReference type="Proteomes" id="UP000801864">
    <property type="component" value="Unassembled WGS sequence"/>
</dbReference>
<comment type="caution">
    <text evidence="1">The sequence shown here is derived from an EMBL/GenBank/DDBJ whole genome shotgun (WGS) entry which is preliminary data.</text>
</comment>
<dbReference type="EMBL" id="QLNT01000019">
    <property type="protein sequence ID" value="KAF3063370.1"/>
    <property type="molecule type" value="Genomic_DNA"/>
</dbReference>
<gene>
    <name evidence="1" type="ORF">CFAM422_010040</name>
</gene>
<proteinExistence type="predicted"/>
<reference evidence="1 2" key="1">
    <citation type="submission" date="2018-06" db="EMBL/GenBank/DDBJ databases">
        <title>Genome analysis of cellulolytic fungus Trichoderma lentiforme CFAM-422.</title>
        <authorList>
            <person name="Steindorff A.S."/>
            <person name="Formighieri E.F."/>
            <person name="Midorikawa G.E.O."/>
            <person name="Tamietti M.S."/>
            <person name="Ramos E.Z."/>
            <person name="Silva A.S."/>
            <person name="Bon E.P.S."/>
            <person name="Mendes T.D."/>
            <person name="Damaso M.C.T."/>
            <person name="Favaro L.C.L."/>
        </authorList>
    </citation>
    <scope>NUCLEOTIDE SEQUENCE [LARGE SCALE GENOMIC DNA]</scope>
    <source>
        <strain evidence="1 2">CFAM-422</strain>
    </source>
</reference>
<sequence>MSRTGAVPLAQSHAAVELDTWYQRQSVNMSSKCIWMPELVDSWILKGVSSLSLCSVVLVYLPEMVNPHEHV</sequence>
<keyword evidence="2" id="KW-1185">Reference proteome</keyword>
<organism evidence="1 2">
    <name type="scientific">Trichoderma lentiforme</name>
    <dbReference type="NCBI Taxonomy" id="1567552"/>
    <lineage>
        <taxon>Eukaryota</taxon>
        <taxon>Fungi</taxon>
        <taxon>Dikarya</taxon>
        <taxon>Ascomycota</taxon>
        <taxon>Pezizomycotina</taxon>
        <taxon>Sordariomycetes</taxon>
        <taxon>Hypocreomycetidae</taxon>
        <taxon>Hypocreales</taxon>
        <taxon>Hypocreaceae</taxon>
        <taxon>Trichoderma</taxon>
    </lineage>
</organism>
<evidence type="ECO:0000313" key="1">
    <source>
        <dbReference type="EMBL" id="KAF3063370.1"/>
    </source>
</evidence>
<dbReference type="AlphaFoldDB" id="A0A9P5CB40"/>
<evidence type="ECO:0000313" key="2">
    <source>
        <dbReference type="Proteomes" id="UP000801864"/>
    </source>
</evidence>
<name>A0A9P5CB40_9HYPO</name>
<accession>A0A9P5CB40</accession>